<dbReference type="SUPFAM" id="SSF111126">
    <property type="entry name" value="Ligand-binding domain in the NO signalling and Golgi transport"/>
    <property type="match status" value="1"/>
</dbReference>
<dbReference type="AlphaFoldDB" id="A0A4Z0GQA2"/>
<dbReference type="OrthoDB" id="2965348at2"/>
<dbReference type="Proteomes" id="UP000298347">
    <property type="component" value="Unassembled WGS sequence"/>
</dbReference>
<dbReference type="RefSeq" id="WP_135347437.1">
    <property type="nucleotide sequence ID" value="NZ_SRJD01000003.1"/>
</dbReference>
<organism evidence="1 2">
    <name type="scientific">Sporolactobacillus shoreae</name>
    <dbReference type="NCBI Taxonomy" id="1465501"/>
    <lineage>
        <taxon>Bacteria</taxon>
        <taxon>Bacillati</taxon>
        <taxon>Bacillota</taxon>
        <taxon>Bacilli</taxon>
        <taxon>Bacillales</taxon>
        <taxon>Sporolactobacillaceae</taxon>
        <taxon>Sporolactobacillus</taxon>
    </lineage>
</organism>
<accession>A0A4Z0GQA2</accession>
<comment type="caution">
    <text evidence="1">The sequence shown here is derived from an EMBL/GenBank/DDBJ whole genome shotgun (WGS) entry which is preliminary data.</text>
</comment>
<evidence type="ECO:0000313" key="2">
    <source>
        <dbReference type="Proteomes" id="UP000298347"/>
    </source>
</evidence>
<dbReference type="InterPro" id="IPR024096">
    <property type="entry name" value="NO_sig/Golgi_transp_ligand-bd"/>
</dbReference>
<dbReference type="Pfam" id="PF10702">
    <property type="entry name" value="DUF2507"/>
    <property type="match status" value="1"/>
</dbReference>
<dbReference type="EMBL" id="SRJD01000003">
    <property type="protein sequence ID" value="TGA99413.1"/>
    <property type="molecule type" value="Genomic_DNA"/>
</dbReference>
<evidence type="ECO:0000313" key="1">
    <source>
        <dbReference type="EMBL" id="TGA99413.1"/>
    </source>
</evidence>
<reference evidence="1 2" key="1">
    <citation type="journal article" date="2015" name="Int. J. Syst. Evol. Microbiol.">
        <title>Sporolactobacillus shoreae sp. nov. and Sporolactobacillus spathodeae sp. nov., two spore-forming lactic acid bacteria isolated from tree barks in Thailand.</title>
        <authorList>
            <person name="Thamacharoensuk T."/>
            <person name="Kitahara M."/>
            <person name="Ohkuma M."/>
            <person name="Thongchul N."/>
            <person name="Tanasupawat S."/>
        </authorList>
    </citation>
    <scope>NUCLEOTIDE SEQUENCE [LARGE SCALE GENOMIC DNA]</scope>
    <source>
        <strain evidence="1 2">BK92</strain>
    </source>
</reference>
<sequence length="153" mass="17391">MTKNETCPQPEQYGDVTVPAFGYELFRNQLIPELLGKETASILYWAGRKLARQYPLESEEKIVAFFEQAGWGSLELTEKGKSQMVFECHSVLIESRIKDHPGSVQFTMEAGFIAEQIQKIHGFVAEAYTEVRTGRNKKAVFIVKWDAKDAARD</sequence>
<keyword evidence="2" id="KW-1185">Reference proteome</keyword>
<dbReference type="Gene3D" id="3.30.1380.20">
    <property type="entry name" value="Trafficking protein particle complex subunit 3"/>
    <property type="match status" value="1"/>
</dbReference>
<dbReference type="InterPro" id="IPR019642">
    <property type="entry name" value="DUF2507"/>
</dbReference>
<proteinExistence type="predicted"/>
<name>A0A4Z0GQA2_9BACL</name>
<gene>
    <name evidence="1" type="ORF">E4665_03535</name>
</gene>
<protein>
    <submittedName>
        <fullName evidence="1">DUF2507 domain-containing protein</fullName>
    </submittedName>
</protein>